<organism evidence="2 3">
    <name type="scientific">Elasticomyces elasticus</name>
    <dbReference type="NCBI Taxonomy" id="574655"/>
    <lineage>
        <taxon>Eukaryota</taxon>
        <taxon>Fungi</taxon>
        <taxon>Dikarya</taxon>
        <taxon>Ascomycota</taxon>
        <taxon>Pezizomycotina</taxon>
        <taxon>Dothideomycetes</taxon>
        <taxon>Dothideomycetidae</taxon>
        <taxon>Mycosphaerellales</taxon>
        <taxon>Teratosphaeriaceae</taxon>
        <taxon>Elasticomyces</taxon>
    </lineage>
</organism>
<dbReference type="Pfam" id="PF00179">
    <property type="entry name" value="UQ_con"/>
    <property type="match status" value="1"/>
</dbReference>
<dbReference type="InterPro" id="IPR000608">
    <property type="entry name" value="UBC"/>
</dbReference>
<evidence type="ECO:0000313" key="2">
    <source>
        <dbReference type="EMBL" id="KAK5693074.1"/>
    </source>
</evidence>
<dbReference type="InterPro" id="IPR016135">
    <property type="entry name" value="UBQ-conjugating_enzyme/RWD"/>
</dbReference>
<gene>
    <name evidence="2" type="ORF">LTR97_010550</name>
</gene>
<proteinExistence type="predicted"/>
<dbReference type="Gene3D" id="3.10.110.10">
    <property type="entry name" value="Ubiquitin Conjugating Enzyme"/>
    <property type="match status" value="1"/>
</dbReference>
<evidence type="ECO:0000313" key="3">
    <source>
        <dbReference type="Proteomes" id="UP001310594"/>
    </source>
</evidence>
<dbReference type="Proteomes" id="UP001310594">
    <property type="component" value="Unassembled WGS sequence"/>
</dbReference>
<comment type="caution">
    <text evidence="2">The sequence shown here is derived from an EMBL/GenBank/DDBJ whole genome shotgun (WGS) entry which is preliminary data.</text>
</comment>
<sequence>MTSIQQGFLFQQLCIEFAALKHASPKGVYIAPVPEEPLRWTGVLFPRKGPYSSAVLRFQIDFPVDYPERPPVITFLCDVFHPLVTPWTTYTHTTRDTGADTVSSADDGRLPPGGLTLRHGFPEWHDERIKSHESTKKHGGRHVTWPHVVEVLHYLRVAFESVEVMDSVPLEYAANSGAWHAWRSYRSKIAPDTRLSPEAGEAGIATTRQPGGARQPGQWNWQGVWQDRVKKSIQASKSDLALFSTSDDSVINFQQQGTTMDPS</sequence>
<reference evidence="2" key="1">
    <citation type="submission" date="2023-08" db="EMBL/GenBank/DDBJ databases">
        <title>Black Yeasts Isolated from many extreme environments.</title>
        <authorList>
            <person name="Coleine C."/>
            <person name="Stajich J.E."/>
            <person name="Selbmann L."/>
        </authorList>
    </citation>
    <scope>NUCLEOTIDE SEQUENCE</scope>
    <source>
        <strain evidence="2">CCFEE 5810</strain>
    </source>
</reference>
<dbReference type="SUPFAM" id="SSF54495">
    <property type="entry name" value="UBC-like"/>
    <property type="match status" value="1"/>
</dbReference>
<evidence type="ECO:0000259" key="1">
    <source>
        <dbReference type="Pfam" id="PF00179"/>
    </source>
</evidence>
<protein>
    <recommendedName>
        <fullName evidence="1">UBC core domain-containing protein</fullName>
    </recommendedName>
</protein>
<accession>A0AAN7W9W9</accession>
<dbReference type="AlphaFoldDB" id="A0AAN7W9W9"/>
<name>A0AAN7W9W9_9PEZI</name>
<dbReference type="CDD" id="cd23814">
    <property type="entry name" value="UEV_AKTIP"/>
    <property type="match status" value="1"/>
</dbReference>
<dbReference type="EMBL" id="JAVRQU010000018">
    <property type="protein sequence ID" value="KAK5693074.1"/>
    <property type="molecule type" value="Genomic_DNA"/>
</dbReference>
<feature type="domain" description="UBC core" evidence="1">
    <location>
        <begin position="16"/>
        <end position="85"/>
    </location>
</feature>